<sequence>MESQIERSVNIIYDKFISKKHTTGKYICPHEGCGKCYDSEESLHRHMSRHSTVKEHVCEFCGKAFLRKSECEIHVRIHTGVKPYCCNICQKRFARATDLKIHMLYHSDEKPFQCPFPGCTLRFKRKNDAKKHLRIHVKKIHGNVTELMSPHRSAFKAVPKQLIRLESYGIMYYCN</sequence>
<evidence type="ECO:0000256" key="9">
    <source>
        <dbReference type="ARBA" id="ARBA00023242"/>
    </source>
</evidence>
<dbReference type="PANTHER" id="PTHR19818">
    <property type="entry name" value="ZINC FINGER PROTEIN ZIC AND GLI"/>
    <property type="match status" value="1"/>
</dbReference>
<evidence type="ECO:0000256" key="5">
    <source>
        <dbReference type="ARBA" id="ARBA00022771"/>
    </source>
</evidence>
<keyword evidence="9" id="KW-0539">Nucleus</keyword>
<evidence type="ECO:0000313" key="13">
    <source>
        <dbReference type="Proteomes" id="UP000078387"/>
    </source>
</evidence>
<keyword evidence="5 10" id="KW-0863">Zinc-finger</keyword>
<keyword evidence="7" id="KW-0805">Transcription regulation</keyword>
<evidence type="ECO:0000256" key="8">
    <source>
        <dbReference type="ARBA" id="ARBA00023163"/>
    </source>
</evidence>
<gene>
    <name evidence="12" type="ORF">CL6EHI_004820</name>
</gene>
<dbReference type="GO" id="GO:0000978">
    <property type="term" value="F:RNA polymerase II cis-regulatory region sequence-specific DNA binding"/>
    <property type="evidence" value="ECO:0007669"/>
    <property type="project" value="TreeGrafter"/>
</dbReference>
<dbReference type="PANTHER" id="PTHR19818:SF139">
    <property type="entry name" value="PAIR-RULE PROTEIN ODD-PAIRED"/>
    <property type="match status" value="1"/>
</dbReference>
<keyword evidence="4" id="KW-0677">Repeat</keyword>
<dbReference type="GO" id="GO:0005634">
    <property type="term" value="C:nucleus"/>
    <property type="evidence" value="ECO:0007669"/>
    <property type="project" value="UniProtKB-SubCell"/>
</dbReference>
<dbReference type="VEuPathDB" id="AmoebaDB:KM1_264880"/>
<comment type="similarity">
    <text evidence="2">Belongs to the krueppel C2H2-type zinc-finger protein family.</text>
</comment>
<dbReference type="InterPro" id="IPR013087">
    <property type="entry name" value="Znf_C2H2_type"/>
</dbReference>
<feature type="domain" description="C2H2-type" evidence="11">
    <location>
        <begin position="26"/>
        <end position="55"/>
    </location>
</feature>
<organism evidence="12 13">
    <name type="scientific">Entamoeba histolytica</name>
    <dbReference type="NCBI Taxonomy" id="5759"/>
    <lineage>
        <taxon>Eukaryota</taxon>
        <taxon>Amoebozoa</taxon>
        <taxon>Evosea</taxon>
        <taxon>Archamoebae</taxon>
        <taxon>Mastigamoebida</taxon>
        <taxon>Entamoebidae</taxon>
        <taxon>Entamoeba</taxon>
    </lineage>
</organism>
<evidence type="ECO:0000256" key="7">
    <source>
        <dbReference type="ARBA" id="ARBA00023015"/>
    </source>
</evidence>
<accession>A0A5K1UMH6</accession>
<dbReference type="Proteomes" id="UP000078387">
    <property type="component" value="Unassembled WGS sequence"/>
</dbReference>
<comment type="caution">
    <text evidence="12">The sequence shown here is derived from an EMBL/GenBank/DDBJ whole genome shotgun (WGS) entry which is preliminary data.</text>
</comment>
<dbReference type="VEuPathDB" id="AmoebaDB:EHI_004820"/>
<name>A0A5K1UMH6_ENTHI</name>
<evidence type="ECO:0000313" key="12">
    <source>
        <dbReference type="EMBL" id="GAT94551.1"/>
    </source>
</evidence>
<dbReference type="SUPFAM" id="SSF57667">
    <property type="entry name" value="beta-beta-alpha zinc fingers"/>
    <property type="match status" value="3"/>
</dbReference>
<dbReference type="InterPro" id="IPR050329">
    <property type="entry name" value="GLI_C2H2-zinc-finger"/>
</dbReference>
<keyword evidence="8" id="KW-0804">Transcription</keyword>
<feature type="domain" description="C2H2-type" evidence="11">
    <location>
        <begin position="112"/>
        <end position="141"/>
    </location>
</feature>
<dbReference type="SMART" id="SM00355">
    <property type="entry name" value="ZnF_C2H2"/>
    <property type="match status" value="4"/>
</dbReference>
<dbReference type="GO" id="GO:0000981">
    <property type="term" value="F:DNA-binding transcription factor activity, RNA polymerase II-specific"/>
    <property type="evidence" value="ECO:0007669"/>
    <property type="project" value="TreeGrafter"/>
</dbReference>
<proteinExistence type="inferred from homology"/>
<dbReference type="InterPro" id="IPR036236">
    <property type="entry name" value="Znf_C2H2_sf"/>
</dbReference>
<dbReference type="GO" id="GO:0045944">
    <property type="term" value="P:positive regulation of transcription by RNA polymerase II"/>
    <property type="evidence" value="ECO:0007669"/>
    <property type="project" value="UniProtKB-ARBA"/>
</dbReference>
<dbReference type="PROSITE" id="PS00028">
    <property type="entry name" value="ZINC_FINGER_C2H2_1"/>
    <property type="match status" value="4"/>
</dbReference>
<dbReference type="AlphaFoldDB" id="A0A5K1UMH6"/>
<reference evidence="12 13" key="1">
    <citation type="submission" date="2016-05" db="EMBL/GenBank/DDBJ databases">
        <title>First whole genome sequencing of Entamoeba histolytica HM1:IMSS-clone-6.</title>
        <authorList>
            <person name="Mukherjee Avik.K."/>
            <person name="Izumyama S."/>
            <person name="Nakada-Tsukui K."/>
            <person name="Nozaki T."/>
        </authorList>
    </citation>
    <scope>NUCLEOTIDE SEQUENCE [LARGE SCALE GENOMIC DNA]</scope>
    <source>
        <strain evidence="12 13">HM1:IMSS clone 6</strain>
    </source>
</reference>
<evidence type="ECO:0000256" key="6">
    <source>
        <dbReference type="ARBA" id="ARBA00022833"/>
    </source>
</evidence>
<dbReference type="FunFam" id="3.30.160.60:FF:000624">
    <property type="entry name" value="zinc finger protein 697"/>
    <property type="match status" value="1"/>
</dbReference>
<protein>
    <recommendedName>
        <fullName evidence="11">C2H2-type domain-containing protein</fullName>
    </recommendedName>
</protein>
<dbReference type="OMA" id="FECSYCP"/>
<dbReference type="EMBL" id="BDEQ01000001">
    <property type="protein sequence ID" value="GAT94551.1"/>
    <property type="molecule type" value="Genomic_DNA"/>
</dbReference>
<evidence type="ECO:0000256" key="10">
    <source>
        <dbReference type="PROSITE-ProRule" id="PRU00042"/>
    </source>
</evidence>
<feature type="domain" description="C2H2-type" evidence="11">
    <location>
        <begin position="56"/>
        <end position="83"/>
    </location>
</feature>
<dbReference type="FunFam" id="3.30.160.60:FF:000193">
    <property type="entry name" value="Zinc finger protein 300"/>
    <property type="match status" value="1"/>
</dbReference>
<feature type="domain" description="C2H2-type" evidence="11">
    <location>
        <begin position="84"/>
        <end position="111"/>
    </location>
</feature>
<evidence type="ECO:0000256" key="4">
    <source>
        <dbReference type="ARBA" id="ARBA00022737"/>
    </source>
</evidence>
<evidence type="ECO:0000256" key="2">
    <source>
        <dbReference type="ARBA" id="ARBA00006991"/>
    </source>
</evidence>
<dbReference type="Pfam" id="PF00096">
    <property type="entry name" value="zf-C2H2"/>
    <property type="match status" value="3"/>
</dbReference>
<evidence type="ECO:0000256" key="1">
    <source>
        <dbReference type="ARBA" id="ARBA00004123"/>
    </source>
</evidence>
<dbReference type="VEuPathDB" id="AmoebaDB:EHI5A_224080"/>
<evidence type="ECO:0000256" key="3">
    <source>
        <dbReference type="ARBA" id="ARBA00022723"/>
    </source>
</evidence>
<dbReference type="GO" id="GO:0008270">
    <property type="term" value="F:zinc ion binding"/>
    <property type="evidence" value="ECO:0007669"/>
    <property type="project" value="UniProtKB-KW"/>
</dbReference>
<dbReference type="PROSITE" id="PS50157">
    <property type="entry name" value="ZINC_FINGER_C2H2_2"/>
    <property type="match status" value="4"/>
</dbReference>
<keyword evidence="3" id="KW-0479">Metal-binding</keyword>
<comment type="subcellular location">
    <subcellularLocation>
        <location evidence="1">Nucleus</location>
    </subcellularLocation>
</comment>
<evidence type="ECO:0000259" key="11">
    <source>
        <dbReference type="PROSITE" id="PS50157"/>
    </source>
</evidence>
<keyword evidence="6" id="KW-0862">Zinc</keyword>
<dbReference type="Gene3D" id="3.30.160.60">
    <property type="entry name" value="Classic Zinc Finger"/>
    <property type="match status" value="4"/>
</dbReference>